<proteinExistence type="predicted"/>
<sequence>MVWGAIAYDTRSSLILIHGTMTGQQYDILQPHVLPLKAGLPGACFQQDNAQPHTAWISQDCLHYINTLTWPA</sequence>
<dbReference type="Proteomes" id="UP000054359">
    <property type="component" value="Unassembled WGS sequence"/>
</dbReference>
<dbReference type="EMBL" id="KK117408">
    <property type="protein sequence ID" value="KFM70395.1"/>
    <property type="molecule type" value="Genomic_DNA"/>
</dbReference>
<protein>
    <recommendedName>
        <fullName evidence="3">Transposable element Tcb1 transposase</fullName>
    </recommendedName>
</protein>
<dbReference type="Gene3D" id="3.30.420.10">
    <property type="entry name" value="Ribonuclease H-like superfamily/Ribonuclease H"/>
    <property type="match status" value="1"/>
</dbReference>
<feature type="non-terminal residue" evidence="1">
    <location>
        <position position="72"/>
    </location>
</feature>
<organism evidence="1 2">
    <name type="scientific">Stegodyphus mimosarum</name>
    <name type="common">African social velvet spider</name>
    <dbReference type="NCBI Taxonomy" id="407821"/>
    <lineage>
        <taxon>Eukaryota</taxon>
        <taxon>Metazoa</taxon>
        <taxon>Ecdysozoa</taxon>
        <taxon>Arthropoda</taxon>
        <taxon>Chelicerata</taxon>
        <taxon>Arachnida</taxon>
        <taxon>Araneae</taxon>
        <taxon>Araneomorphae</taxon>
        <taxon>Entelegynae</taxon>
        <taxon>Eresoidea</taxon>
        <taxon>Eresidae</taxon>
        <taxon>Stegodyphus</taxon>
    </lineage>
</organism>
<dbReference type="AlphaFoldDB" id="A0A087TZ56"/>
<gene>
    <name evidence="1" type="ORF">X975_13508</name>
</gene>
<evidence type="ECO:0000313" key="1">
    <source>
        <dbReference type="EMBL" id="KFM70395.1"/>
    </source>
</evidence>
<name>A0A087TZ56_STEMI</name>
<evidence type="ECO:0008006" key="3">
    <source>
        <dbReference type="Google" id="ProtNLM"/>
    </source>
</evidence>
<dbReference type="GO" id="GO:0003676">
    <property type="term" value="F:nucleic acid binding"/>
    <property type="evidence" value="ECO:0007669"/>
    <property type="project" value="InterPro"/>
</dbReference>
<reference evidence="1 2" key="1">
    <citation type="submission" date="2013-11" db="EMBL/GenBank/DDBJ databases">
        <title>Genome sequencing of Stegodyphus mimosarum.</title>
        <authorList>
            <person name="Bechsgaard J."/>
        </authorList>
    </citation>
    <scope>NUCLEOTIDE SEQUENCE [LARGE SCALE GENOMIC DNA]</scope>
</reference>
<evidence type="ECO:0000313" key="2">
    <source>
        <dbReference type="Proteomes" id="UP000054359"/>
    </source>
</evidence>
<accession>A0A087TZ56</accession>
<keyword evidence="2" id="KW-1185">Reference proteome</keyword>
<dbReference type="InterPro" id="IPR036397">
    <property type="entry name" value="RNaseH_sf"/>
</dbReference>
<dbReference type="OrthoDB" id="4843387at2759"/>